<comment type="caution">
    <text evidence="1">The sequence shown here is derived from an EMBL/GenBank/DDBJ whole genome shotgun (WGS) entry which is preliminary data.</text>
</comment>
<dbReference type="InParanoid" id="A0A066WNS7"/>
<accession>A0A066WNS7</accession>
<sequence length="114" mass="12264">MTGLIMRASSDVLNFLCTLALISHSNAPPACRFFADCHTSTPSYLTEINSKRLSARSAAPACSSGHRDIPEAAHRYTVNIPTWSRVGQPGQSASCFKERCLQVHANAVPSQTSS</sequence>
<dbReference type="GeneID" id="25264870"/>
<evidence type="ECO:0000313" key="1">
    <source>
        <dbReference type="EMBL" id="KDN52265.1"/>
    </source>
</evidence>
<keyword evidence="2" id="KW-1185">Reference proteome</keyword>
<evidence type="ECO:0000313" key="2">
    <source>
        <dbReference type="Proteomes" id="UP000027361"/>
    </source>
</evidence>
<proteinExistence type="predicted"/>
<dbReference type="AlphaFoldDB" id="A0A066WNS7"/>
<reference evidence="1 2" key="1">
    <citation type="submission" date="2014-05" db="EMBL/GenBank/DDBJ databases">
        <title>Draft genome sequence of a rare smut relative, Tilletiaria anomala UBC 951.</title>
        <authorList>
            <consortium name="DOE Joint Genome Institute"/>
            <person name="Toome M."/>
            <person name="Kuo A."/>
            <person name="Henrissat B."/>
            <person name="Lipzen A."/>
            <person name="Tritt A."/>
            <person name="Yoshinaga Y."/>
            <person name="Zane M."/>
            <person name="Barry K."/>
            <person name="Grigoriev I.V."/>
            <person name="Spatafora J.W."/>
            <person name="Aimea M.C."/>
        </authorList>
    </citation>
    <scope>NUCLEOTIDE SEQUENCE [LARGE SCALE GENOMIC DNA]</scope>
    <source>
        <strain evidence="1 2">UBC 951</strain>
    </source>
</reference>
<dbReference type="RefSeq" id="XP_013245058.1">
    <property type="nucleotide sequence ID" value="XM_013389604.1"/>
</dbReference>
<dbReference type="EMBL" id="JMSN01000012">
    <property type="protein sequence ID" value="KDN52265.1"/>
    <property type="molecule type" value="Genomic_DNA"/>
</dbReference>
<gene>
    <name evidence="1" type="ORF">K437DRAFT_25806</name>
</gene>
<organism evidence="1 2">
    <name type="scientific">Tilletiaria anomala (strain ATCC 24038 / CBS 436.72 / UBC 951)</name>
    <dbReference type="NCBI Taxonomy" id="1037660"/>
    <lineage>
        <taxon>Eukaryota</taxon>
        <taxon>Fungi</taxon>
        <taxon>Dikarya</taxon>
        <taxon>Basidiomycota</taxon>
        <taxon>Ustilaginomycotina</taxon>
        <taxon>Exobasidiomycetes</taxon>
        <taxon>Georgefischeriales</taxon>
        <taxon>Tilletiariaceae</taxon>
        <taxon>Tilletiaria</taxon>
    </lineage>
</organism>
<dbReference type="Proteomes" id="UP000027361">
    <property type="component" value="Unassembled WGS sequence"/>
</dbReference>
<dbReference type="HOGENOM" id="CLU_2122773_0_0_1"/>
<name>A0A066WNS7_TILAU</name>
<protein>
    <submittedName>
        <fullName evidence="1">Uncharacterized protein</fullName>
    </submittedName>
</protein>